<gene>
    <name evidence="1" type="ORF">KUTeg_011737</name>
</gene>
<keyword evidence="2" id="KW-1185">Reference proteome</keyword>
<dbReference type="Proteomes" id="UP001217089">
    <property type="component" value="Unassembled WGS sequence"/>
</dbReference>
<organism evidence="1 2">
    <name type="scientific">Tegillarca granosa</name>
    <name type="common">Malaysian cockle</name>
    <name type="synonym">Anadara granosa</name>
    <dbReference type="NCBI Taxonomy" id="220873"/>
    <lineage>
        <taxon>Eukaryota</taxon>
        <taxon>Metazoa</taxon>
        <taxon>Spiralia</taxon>
        <taxon>Lophotrochozoa</taxon>
        <taxon>Mollusca</taxon>
        <taxon>Bivalvia</taxon>
        <taxon>Autobranchia</taxon>
        <taxon>Pteriomorphia</taxon>
        <taxon>Arcoida</taxon>
        <taxon>Arcoidea</taxon>
        <taxon>Arcidae</taxon>
        <taxon>Tegillarca</taxon>
    </lineage>
</organism>
<dbReference type="PANTHER" id="PTHR31751">
    <property type="entry name" value="SI:CH211-108C17.2-RELATED-RELATED"/>
    <property type="match status" value="1"/>
</dbReference>
<protein>
    <submittedName>
        <fullName evidence="1">Uncharacterized protein</fullName>
    </submittedName>
</protein>
<sequence>MKLRPLSSILISKKFNDSFSFIEDDESKDPTWTPEFVGPNDVNNNNATKERKFIVFESCIEKLIQNCRNCGQDLACLKSVKDSFLSVSGHCVNCNDVFEWESQPQFGTLLVGNLIIAAAILFAGCNVRKILRLFQHASIQTFSERIFNNLQTLYLIPTITSVYRFKQNQLFREIKESGHPLRVGGDAWCCYPGYTAKYGSYSVMDLTRLKILDIQLVQELEGLKRCLAFLMEEGLKLSNCHIW</sequence>
<dbReference type="EMBL" id="JARBDR010000640">
    <property type="protein sequence ID" value="KAJ8309872.1"/>
    <property type="molecule type" value="Genomic_DNA"/>
</dbReference>
<name>A0ABQ9F0U0_TEGGR</name>
<accession>A0ABQ9F0U0</accession>
<dbReference type="PANTHER" id="PTHR31751:SF42">
    <property type="entry name" value="PROTEIN CBG10204"/>
    <property type="match status" value="1"/>
</dbReference>
<evidence type="ECO:0000313" key="2">
    <source>
        <dbReference type="Proteomes" id="UP001217089"/>
    </source>
</evidence>
<proteinExistence type="predicted"/>
<comment type="caution">
    <text evidence="1">The sequence shown here is derived from an EMBL/GenBank/DDBJ whole genome shotgun (WGS) entry which is preliminary data.</text>
</comment>
<evidence type="ECO:0000313" key="1">
    <source>
        <dbReference type="EMBL" id="KAJ8309872.1"/>
    </source>
</evidence>
<reference evidence="1 2" key="1">
    <citation type="submission" date="2022-12" db="EMBL/GenBank/DDBJ databases">
        <title>Chromosome-level genome of Tegillarca granosa.</title>
        <authorList>
            <person name="Kim J."/>
        </authorList>
    </citation>
    <scope>NUCLEOTIDE SEQUENCE [LARGE SCALE GENOMIC DNA]</scope>
    <source>
        <strain evidence="1">Teg-2019</strain>
        <tissue evidence="1">Adductor muscle</tissue>
    </source>
</reference>